<dbReference type="Gene3D" id="1.10.10.10">
    <property type="entry name" value="Winged helix-like DNA-binding domain superfamily/Winged helix DNA-binding domain"/>
    <property type="match status" value="1"/>
</dbReference>
<reference evidence="2" key="1">
    <citation type="journal article" date="2015" name="Nature">
        <title>Complex archaea that bridge the gap between prokaryotes and eukaryotes.</title>
        <authorList>
            <person name="Spang A."/>
            <person name="Saw J.H."/>
            <person name="Jorgensen S.L."/>
            <person name="Zaremba-Niedzwiedzka K."/>
            <person name="Martijn J."/>
            <person name="Lind A.E."/>
            <person name="van Eijk R."/>
            <person name="Schleper C."/>
            <person name="Guy L."/>
            <person name="Ettema T.J."/>
        </authorList>
    </citation>
    <scope>NUCLEOTIDE SEQUENCE</scope>
</reference>
<accession>A0A0F9KGQ3</accession>
<dbReference type="EMBL" id="LAZR01015136">
    <property type="protein sequence ID" value="KKM14480.1"/>
    <property type="molecule type" value="Genomic_DNA"/>
</dbReference>
<feature type="domain" description="Transcriptional regulator DIP2311-like C-terminal" evidence="1">
    <location>
        <begin position="22"/>
        <end position="66"/>
    </location>
</feature>
<comment type="caution">
    <text evidence="2">The sequence shown here is derived from an EMBL/GenBank/DDBJ whole genome shotgun (WGS) entry which is preliminary data.</text>
</comment>
<dbReference type="InterPro" id="IPR036390">
    <property type="entry name" value="WH_DNA-bd_sf"/>
</dbReference>
<dbReference type="SUPFAM" id="SSF46785">
    <property type="entry name" value="Winged helix' DNA-binding domain"/>
    <property type="match status" value="1"/>
</dbReference>
<dbReference type="AlphaFoldDB" id="A0A0F9KGQ3"/>
<sequence length="69" mass="7818">TFIGKFSNDEEQMILNLFELTNEIAISDVMKILKMSRATAGRRLAKLISKGSLIQIGDGKTTKYRKKKK</sequence>
<evidence type="ECO:0000259" key="1">
    <source>
        <dbReference type="Pfam" id="PF22168"/>
    </source>
</evidence>
<proteinExistence type="predicted"/>
<protein>
    <recommendedName>
        <fullName evidence="1">Transcriptional regulator DIP2311-like C-terminal domain-containing protein</fullName>
    </recommendedName>
</protein>
<name>A0A0F9KGQ3_9ZZZZ</name>
<evidence type="ECO:0000313" key="2">
    <source>
        <dbReference type="EMBL" id="KKM14480.1"/>
    </source>
</evidence>
<dbReference type="Pfam" id="PF22168">
    <property type="entry name" value="DIP2311-like_C"/>
    <property type="match status" value="1"/>
</dbReference>
<dbReference type="InterPro" id="IPR036388">
    <property type="entry name" value="WH-like_DNA-bd_sf"/>
</dbReference>
<feature type="non-terminal residue" evidence="2">
    <location>
        <position position="1"/>
    </location>
</feature>
<gene>
    <name evidence="2" type="ORF">LCGC14_1705680</name>
</gene>
<organism evidence="2">
    <name type="scientific">marine sediment metagenome</name>
    <dbReference type="NCBI Taxonomy" id="412755"/>
    <lineage>
        <taxon>unclassified sequences</taxon>
        <taxon>metagenomes</taxon>
        <taxon>ecological metagenomes</taxon>
    </lineage>
</organism>
<dbReference type="InterPro" id="IPR054760">
    <property type="entry name" value="DIP2311-like_C"/>
</dbReference>